<gene>
    <name evidence="5" type="ORF">WMO24_10480</name>
</gene>
<dbReference type="Proteomes" id="UP001477672">
    <property type="component" value="Unassembled WGS sequence"/>
</dbReference>
<evidence type="ECO:0000259" key="4">
    <source>
        <dbReference type="PROSITE" id="PS50893"/>
    </source>
</evidence>
<comment type="caution">
    <text evidence="5">The sequence shown here is derived from an EMBL/GenBank/DDBJ whole genome shotgun (WGS) entry which is preliminary data.</text>
</comment>
<dbReference type="InterPro" id="IPR051782">
    <property type="entry name" value="ABC_Transporter_VariousFunc"/>
</dbReference>
<keyword evidence="1" id="KW-0813">Transport</keyword>
<dbReference type="RefSeq" id="WP_349216395.1">
    <property type="nucleotide sequence ID" value="NZ_JBBMFA010000097.1"/>
</dbReference>
<reference evidence="5 6" key="1">
    <citation type="submission" date="2024-03" db="EMBL/GenBank/DDBJ databases">
        <title>Human intestinal bacterial collection.</title>
        <authorList>
            <person name="Pauvert C."/>
            <person name="Hitch T.C.A."/>
            <person name="Clavel T."/>
        </authorList>
    </citation>
    <scope>NUCLEOTIDE SEQUENCE [LARGE SCALE GENOMIC DNA]</scope>
    <source>
        <strain evidence="5 6">CLA-JM-H11</strain>
    </source>
</reference>
<keyword evidence="2" id="KW-0547">Nucleotide-binding</keyword>
<keyword evidence="6" id="KW-1185">Reference proteome</keyword>
<sequence length="288" mass="32319">MEYSVEVQNLSKHFKDFSLQNVSFNVPTGTIVGFIGENGAGKTTTIKSILGLLHTDGGNIRVFGKDPVKDRRLIGEDIGIVMEGSFFSPVLNMREIGSVMAKLHPRWDAALYEDFCKRFSLPAQKPVKDFSRGMRVKAAFATALAHHPRLLILDEATSGLDPVVRSEILDLFLEFIEDENHSILLSSHITSDLEKVADYIVFIHNGQIVFQMEKDTLLERFAVCKCGKGELSRFEQAHILGHRESRFDLEFLVDNAPLVRKAYPELLTEPASIDDIMTFFVKGSDETV</sequence>
<dbReference type="CDD" id="cd03230">
    <property type="entry name" value="ABC_DR_subfamily_A"/>
    <property type="match status" value="1"/>
</dbReference>
<name>A0ABV1GGA2_9FIRM</name>
<evidence type="ECO:0000256" key="1">
    <source>
        <dbReference type="ARBA" id="ARBA00022448"/>
    </source>
</evidence>
<dbReference type="PANTHER" id="PTHR42939:SF3">
    <property type="entry name" value="ABC TRANSPORTER ATP-BINDING COMPONENT"/>
    <property type="match status" value="1"/>
</dbReference>
<organism evidence="5 6">
    <name type="scientific">Ruthenibacterium intestinale</name>
    <dbReference type="NCBI Taxonomy" id="3133163"/>
    <lineage>
        <taxon>Bacteria</taxon>
        <taxon>Bacillati</taxon>
        <taxon>Bacillota</taxon>
        <taxon>Clostridia</taxon>
        <taxon>Eubacteriales</taxon>
        <taxon>Oscillospiraceae</taxon>
        <taxon>Ruthenibacterium</taxon>
    </lineage>
</organism>
<dbReference type="InterPro" id="IPR003593">
    <property type="entry name" value="AAA+_ATPase"/>
</dbReference>
<protein>
    <submittedName>
        <fullName evidence="5">ABC transporter ATP-binding protein</fullName>
    </submittedName>
</protein>
<dbReference type="InterPro" id="IPR027417">
    <property type="entry name" value="P-loop_NTPase"/>
</dbReference>
<feature type="domain" description="ABC transporter" evidence="4">
    <location>
        <begin position="5"/>
        <end position="230"/>
    </location>
</feature>
<dbReference type="Pfam" id="PF00005">
    <property type="entry name" value="ABC_tran"/>
    <property type="match status" value="1"/>
</dbReference>
<dbReference type="PROSITE" id="PS50893">
    <property type="entry name" value="ABC_TRANSPORTER_2"/>
    <property type="match status" value="1"/>
</dbReference>
<dbReference type="InterPro" id="IPR003439">
    <property type="entry name" value="ABC_transporter-like_ATP-bd"/>
</dbReference>
<dbReference type="EMBL" id="JBBMFA010000097">
    <property type="protein sequence ID" value="MEQ2520849.1"/>
    <property type="molecule type" value="Genomic_DNA"/>
</dbReference>
<dbReference type="GO" id="GO:0005524">
    <property type="term" value="F:ATP binding"/>
    <property type="evidence" value="ECO:0007669"/>
    <property type="project" value="UniProtKB-KW"/>
</dbReference>
<proteinExistence type="predicted"/>
<keyword evidence="3 5" id="KW-0067">ATP-binding</keyword>
<evidence type="ECO:0000313" key="6">
    <source>
        <dbReference type="Proteomes" id="UP001477672"/>
    </source>
</evidence>
<evidence type="ECO:0000256" key="2">
    <source>
        <dbReference type="ARBA" id="ARBA00022741"/>
    </source>
</evidence>
<evidence type="ECO:0000256" key="3">
    <source>
        <dbReference type="ARBA" id="ARBA00022840"/>
    </source>
</evidence>
<dbReference type="Gene3D" id="3.40.50.300">
    <property type="entry name" value="P-loop containing nucleotide triphosphate hydrolases"/>
    <property type="match status" value="1"/>
</dbReference>
<dbReference type="SMART" id="SM00382">
    <property type="entry name" value="AAA"/>
    <property type="match status" value="1"/>
</dbReference>
<accession>A0ABV1GGA2</accession>
<evidence type="ECO:0000313" key="5">
    <source>
        <dbReference type="EMBL" id="MEQ2520849.1"/>
    </source>
</evidence>
<dbReference type="PANTHER" id="PTHR42939">
    <property type="entry name" value="ABC TRANSPORTER ATP-BINDING PROTEIN ALBC-RELATED"/>
    <property type="match status" value="1"/>
</dbReference>
<dbReference type="SUPFAM" id="SSF52540">
    <property type="entry name" value="P-loop containing nucleoside triphosphate hydrolases"/>
    <property type="match status" value="1"/>
</dbReference>